<organism>
    <name type="scientific">Fusinus ferrugineus</name>
    <name type="common">Ferruginous spindle</name>
    <name type="synonym">Fusinus perplexus ferrugineus</name>
    <dbReference type="NCBI Taxonomy" id="6488"/>
    <lineage>
        <taxon>Eukaryota</taxon>
        <taxon>Metazoa</taxon>
        <taxon>Spiralia</taxon>
        <taxon>Lophotrochozoa</taxon>
        <taxon>Mollusca</taxon>
        <taxon>Gastropoda</taxon>
        <taxon>Caenogastropoda</taxon>
        <taxon>Neogastropoda</taxon>
        <taxon>Buccinoidea</taxon>
        <taxon>Fasciolariidae</taxon>
        <taxon>Fusinus</taxon>
    </lineage>
</organism>
<proteinExistence type="evidence at protein level"/>
<name>Q9TWU1_FUSFE</name>
<keyword id="KW-0903">Direct protein sequencing</keyword>
<reference key="1">
    <citation type="submission" date="1993-06" db="EMBL/GenBank/DDBJ databases">
        <title>FMRFamide-related peptides isolated from the prosobranch mollusc Fusinus ferrugineus.</title>
        <authorList>
            <person name="Kuroki Y."/>
            <person name="Kanda T."/>
            <person name="Kubota I."/>
            <person name="Ikeda T."/>
            <person name="Fujisawa Y."/>
            <person name="Minakata H."/>
            <person name="Muneoka Y."/>
        </authorList>
    </citation>
    <scope>PROTEIN SEQUENCE</scope>
</reference>
<sequence>ALTNDHFLRF</sequence>
<accession>Q9TWU1</accession>
<protein>
    <submittedName>
        <fullName>FMRFAMIDE-related peptide</fullName>
    </submittedName>
</protein>